<organism evidence="1 2">
    <name type="scientific">Phanerochaete sordida</name>
    <dbReference type="NCBI Taxonomy" id="48140"/>
    <lineage>
        <taxon>Eukaryota</taxon>
        <taxon>Fungi</taxon>
        <taxon>Dikarya</taxon>
        <taxon>Basidiomycota</taxon>
        <taxon>Agaricomycotina</taxon>
        <taxon>Agaricomycetes</taxon>
        <taxon>Polyporales</taxon>
        <taxon>Phanerochaetaceae</taxon>
        <taxon>Phanerochaete</taxon>
    </lineage>
</organism>
<evidence type="ECO:0000313" key="1">
    <source>
        <dbReference type="EMBL" id="GJE95088.1"/>
    </source>
</evidence>
<dbReference type="Proteomes" id="UP000703269">
    <property type="component" value="Unassembled WGS sequence"/>
</dbReference>
<dbReference type="EMBL" id="BPQB01000045">
    <property type="protein sequence ID" value="GJE95088.1"/>
    <property type="molecule type" value="Genomic_DNA"/>
</dbReference>
<sequence>MFLYYVQLFQICNIIVLTFCLPWNHAQAWRPGSSVLPFVRGLPAMPMATNGLSGLPVENHVVTTLRFDPAAWPVYKRHLPMKDERKKT</sequence>
<name>A0A9P3GFJ9_9APHY</name>
<dbReference type="AlphaFoldDB" id="A0A9P3GFJ9"/>
<reference evidence="1 2" key="1">
    <citation type="submission" date="2021-08" db="EMBL/GenBank/DDBJ databases">
        <title>Draft Genome Sequence of Phanerochaete sordida strain YK-624.</title>
        <authorList>
            <person name="Mori T."/>
            <person name="Dohra H."/>
            <person name="Suzuki T."/>
            <person name="Kawagishi H."/>
            <person name="Hirai H."/>
        </authorList>
    </citation>
    <scope>NUCLEOTIDE SEQUENCE [LARGE SCALE GENOMIC DNA]</scope>
    <source>
        <strain evidence="1 2">YK-624</strain>
    </source>
</reference>
<proteinExistence type="predicted"/>
<gene>
    <name evidence="1" type="ORF">PsYK624_112680</name>
</gene>
<protein>
    <submittedName>
        <fullName evidence="1">Uncharacterized protein</fullName>
    </submittedName>
</protein>
<comment type="caution">
    <text evidence="1">The sequence shown here is derived from an EMBL/GenBank/DDBJ whole genome shotgun (WGS) entry which is preliminary data.</text>
</comment>
<evidence type="ECO:0000313" key="2">
    <source>
        <dbReference type="Proteomes" id="UP000703269"/>
    </source>
</evidence>
<keyword evidence="2" id="KW-1185">Reference proteome</keyword>
<accession>A0A9P3GFJ9</accession>